<proteinExistence type="predicted"/>
<comment type="caution">
    <text evidence="1">The sequence shown here is derived from an EMBL/GenBank/DDBJ whole genome shotgun (WGS) entry which is preliminary data.</text>
</comment>
<evidence type="ECO:0000313" key="1">
    <source>
        <dbReference type="EMBL" id="MDT3766978.1"/>
    </source>
</evidence>
<name>A0ABU3I9C6_9ACTO</name>
<dbReference type="Proteomes" id="UP001247542">
    <property type="component" value="Unassembled WGS sequence"/>
</dbReference>
<dbReference type="PANTHER" id="PTHR41774:SF1">
    <property type="entry name" value="NGG1P INTERACTING FACTOR NIF3"/>
    <property type="match status" value="1"/>
</dbReference>
<evidence type="ECO:0000313" key="2">
    <source>
        <dbReference type="Proteomes" id="UP001247542"/>
    </source>
</evidence>
<dbReference type="InterPro" id="IPR036069">
    <property type="entry name" value="DUF34/NIF3_sf"/>
</dbReference>
<organism evidence="1 2">
    <name type="scientific">Gleimia hominis</name>
    <dbReference type="NCBI Taxonomy" id="595468"/>
    <lineage>
        <taxon>Bacteria</taxon>
        <taxon>Bacillati</taxon>
        <taxon>Actinomycetota</taxon>
        <taxon>Actinomycetes</taxon>
        <taxon>Actinomycetales</taxon>
        <taxon>Actinomycetaceae</taxon>
        <taxon>Gleimia</taxon>
    </lineage>
</organism>
<dbReference type="SUPFAM" id="SSF102705">
    <property type="entry name" value="NIF3 (NGG1p interacting factor 3)-like"/>
    <property type="match status" value="1"/>
</dbReference>
<dbReference type="InterPro" id="IPR015867">
    <property type="entry name" value="N-reg_PII/ATP_PRibTrfase_C"/>
</dbReference>
<dbReference type="PANTHER" id="PTHR41774">
    <property type="match status" value="1"/>
</dbReference>
<dbReference type="EMBL" id="JASXSX010000001">
    <property type="protein sequence ID" value="MDT3766978.1"/>
    <property type="molecule type" value="Genomic_DNA"/>
</dbReference>
<dbReference type="Gene3D" id="3.30.70.120">
    <property type="match status" value="1"/>
</dbReference>
<dbReference type="RefSeq" id="WP_313272245.1">
    <property type="nucleotide sequence ID" value="NZ_JASXSX010000001.1"/>
</dbReference>
<protein>
    <recommendedName>
        <fullName evidence="3">NGG1p interacting factor NIF3</fullName>
    </recommendedName>
</protein>
<evidence type="ECO:0008006" key="3">
    <source>
        <dbReference type="Google" id="ProtNLM"/>
    </source>
</evidence>
<keyword evidence="2" id="KW-1185">Reference proteome</keyword>
<sequence>MDVLVFYVPKENTHEVLRALFDVGAGSVGDYSECAFITAGTGQFRPLRGAHPTVGCLNQLERVEENRVELTFDRKIRTRVLAALRGAHPYEEPAFHVIENPVPHETQKLDTDANQVPDM</sequence>
<reference evidence="1 2" key="1">
    <citation type="submission" date="2023-06" db="EMBL/GenBank/DDBJ databases">
        <title>Draft genome sequence of Gleimia hominis type strain CCUG 57540T.</title>
        <authorList>
            <person name="Salva-Serra F."/>
            <person name="Cardew S."/>
            <person name="Jensie Markopoulos S."/>
            <person name="Ohlen M."/>
            <person name="Inganas E."/>
            <person name="Svensson-Stadler L."/>
            <person name="Moore E.R.B."/>
        </authorList>
    </citation>
    <scope>NUCLEOTIDE SEQUENCE [LARGE SCALE GENOMIC DNA]</scope>
    <source>
        <strain evidence="1 2">CCUG 57540</strain>
    </source>
</reference>
<gene>
    <name evidence="1" type="ORF">QS713_02720</name>
</gene>
<accession>A0ABU3I9C6</accession>